<dbReference type="Proteomes" id="UP001200307">
    <property type="component" value="Unassembled WGS sequence"/>
</dbReference>
<gene>
    <name evidence="1" type="ORF">LYY06_05255</name>
</gene>
<dbReference type="RefSeq" id="WP_233338911.1">
    <property type="nucleotide sequence ID" value="NZ_JAJTVO010000006.1"/>
</dbReference>
<evidence type="ECO:0000313" key="2">
    <source>
        <dbReference type="Proteomes" id="UP001200307"/>
    </source>
</evidence>
<protein>
    <submittedName>
        <fullName evidence="1">Uncharacterized protein</fullName>
    </submittedName>
</protein>
<evidence type="ECO:0000313" key="1">
    <source>
        <dbReference type="EMBL" id="MCE4121677.1"/>
    </source>
</evidence>
<reference evidence="1" key="1">
    <citation type="submission" date="2021-12" db="EMBL/GenBank/DDBJ databases">
        <authorList>
            <person name="Lv X."/>
        </authorList>
    </citation>
    <scope>NUCLEOTIDE SEQUENCE</scope>
    <source>
        <strain evidence="1">HF2106</strain>
    </source>
</reference>
<sequence length="61" mass="6951">MEDLSIGSEIVLKVVETEKEQCNGCFFDEICTDIYEKVCGNFKCVAIDRKDGKAVQFKRVK</sequence>
<name>A0AAW4YH91_9BACT</name>
<organism evidence="1 2">
    <name type="scientific">Segatella copri</name>
    <dbReference type="NCBI Taxonomy" id="165179"/>
    <lineage>
        <taxon>Bacteria</taxon>
        <taxon>Pseudomonadati</taxon>
        <taxon>Bacteroidota</taxon>
        <taxon>Bacteroidia</taxon>
        <taxon>Bacteroidales</taxon>
        <taxon>Prevotellaceae</taxon>
        <taxon>Segatella</taxon>
    </lineage>
</organism>
<dbReference type="AlphaFoldDB" id="A0AAW4YH91"/>
<dbReference type="EMBL" id="JAJTVO010000006">
    <property type="protein sequence ID" value="MCE4121677.1"/>
    <property type="molecule type" value="Genomic_DNA"/>
</dbReference>
<accession>A0AAW4YH91</accession>
<proteinExistence type="predicted"/>
<comment type="caution">
    <text evidence="1">The sequence shown here is derived from an EMBL/GenBank/DDBJ whole genome shotgun (WGS) entry which is preliminary data.</text>
</comment>